<organism evidence="1 2">
    <name type="scientific">Scortum barcoo</name>
    <name type="common">barcoo grunter</name>
    <dbReference type="NCBI Taxonomy" id="214431"/>
    <lineage>
        <taxon>Eukaryota</taxon>
        <taxon>Metazoa</taxon>
        <taxon>Chordata</taxon>
        <taxon>Craniata</taxon>
        <taxon>Vertebrata</taxon>
        <taxon>Euteleostomi</taxon>
        <taxon>Actinopterygii</taxon>
        <taxon>Neopterygii</taxon>
        <taxon>Teleostei</taxon>
        <taxon>Neoteleostei</taxon>
        <taxon>Acanthomorphata</taxon>
        <taxon>Eupercaria</taxon>
        <taxon>Centrarchiformes</taxon>
        <taxon>Terapontoidei</taxon>
        <taxon>Terapontidae</taxon>
        <taxon>Scortum</taxon>
    </lineage>
</organism>
<sequence>VVCSLDLAAPEHGAAACSPPPRSPAVHLSSEAHSTPCLQRWRTACPLPPPIPALLPQPQPPTTNTPPTPPATSKVPFKKEKKKVPEKTDEYLLSRFQGDGVRYKAKLIGIDDVPEARGDKMCQDSMMKLKGMAVAARSQGKHKQRIWVNISMSGIKIIDERSGVIEHEHVVNKISFIARDVTDNRAFGYVCGAEGQHQFFAIKTAQQAEPLVIDLKDLFQVIFNMRKKEAEASQKVPGSESGENGSTVVENGNDALLSMDKVKAAQPVEQLDLFGAMSTPPDIQAPNSTASDLFGAELFAAPEGSSASGNLQLGPAATTSIPAAGMWGASTAPPSMFPMPGTAPGPRPNYPQPSAFGGLPIPPTAWGQQLPSQFSAPPLSPPHLAWGQPQPAGPLGSPGWGQPAVTNPFQQGPSRAPPRPPAPKVENSAFTALDPLGDKEKKTGKDMFKDFQLAKPPAIPARKGELGSNSAPAQSGKEGGAFDQYFSSKVGLAQDNADHDDFDINQISAAVNDVPKPAPAPAAAPSFNPGFDAAFSPAPSSAPALAQALNQDMFDEAFGAPNSSPFGAPPVAMVKMFRRSRFSIRPNVSTGGRTATTPQEAPSVSQEASEIPKDVSDSSTAPAVTDNKSVTPSEKPTGPGDGNDQNGEGTSSSAAVQRRKRFSVKPKVAPGRLSTLTRTPKSPAKAVSETPVEVPGSDLNKPTTSSQTGATAAPLGLQSPRRRRPSEETKQSKVKPKPLPIAADSSGPLAEDSLEQTHLPSDSGKQLESSSASQVKEVPSRPPDKVPPSLPDKEAIEISEKAKTLVSSKSDLSLSQPALSLSRLLNDPSDLQRIAKARKLRELLRQEMHKEKKIKKAKARAKEYTLDPAKMTMRDLIRYLPVSNPMSSSLEESAQENETVVPPSPGREESPERVQEPEVPPKVASPRAEEEEDAEEEEEEALMVPQVKVAEDGSLIIDEESLTVEVQRSKGPNPAQERDPIFERGSTTTYSSFRKGTYSKPWSSEETDMFFLAISMVGTDFSMICQLFPHRARSEIKNKFKKEERENAWRIDKAFRERRKLDIEYFSKLLEKILEVQQNRKKLKSLAEKNSPKKRKRKAKGKKAAKTLSDVEEEEENETPDLEEEGEKENEDLCNEGGTPVSKPQKKRKRKNKEAASTEEPNDKKNKMAEKSSEQNEACIPEDAEAALPEDQTNPETSEKKTVNTAKDTAIKPAKLSRGRAPKPLLPLGRKWGKKPAPPSTKAKDIASDKGDECLSDGAAKEQVNQNTSPLKKEEDKRQSASDGISSEEEDAAVQPPRPTRYGRVPKPTKPLTYPAKEDACSSASETTPASPAGSTAPAVNPKPKCRATRGRSSKQQSAQESKKPKLVTLRATHTEYSDEENDEQWEEEEVEEEEHPSCSSSKDGIAPAFVPASLRSPHPMISEVEETMEELDILATMPDVLGISQDALCPDASCEQAQNDTAEPCEHQLDLLVDVIDFLSSEHTEVAEDESYNEAAQTLLTIGNLAHLSQSAQNQTASQDHVTGTTSVSANETSHQLEEDVTSMPAAHEENSATLLTCETSGDGVLETSQPVVTVDQQNGTADSDDMPVIKTSDQRTGSDVDPTPQLQSGPESSKKNSPPAKRRRLSKVKPKPNVSQASRTAQTKSQTEILKERTAECHTVAPDVSQATETLSDCSQKLLKDQAPCIEVKLAEEPSGRQSSSDDNQSKPADSSKSSRKAPQRERFVKPKPNLGRSRQPPQARQVQNTKQAETDSGTHSQGGDACASHKPESELRPDVQEPAEGAIEQLSNQNCPPNVAGPSLGFLTEISGTSTQVRYALSYVIINPQICLSLILFTVPGHIITEYGRDPTSSRSHNISRHSVPGESLAAARDGPVLNFAVPVPTEESGATGFVTVKDAVPDSPTCIGLVMESPVDQQESTKVQPSNLPDNEPNDETEIPSANKRLIGSRRTAKLQVKPNTARKKEASKTLSAKDAESVQTNTSQDSELPGTSAQPKASDEPQKGSSDNVDIEKETLEDGKDPDDGSSGAQTTQTRETKNIKPKSFPTFLSESNKAAPSSDSPPGKAASKGLKCSKAPRTADWRPEQTSEALQRGNMNDNSQDEEVLKQIEREVRMREGASKLLAACSRREQALEASKSLLTCNARILALLSQLQEMRKAQILQSVGRRPSADIVPCLGKVSLSDLRIPLMWKDTEYFKNKGELHRCAVFCLLQCGTEIHDTDLVMVDRTLTDICFEDTIIFNDIGPGFQLRVELYSSCVVEDFSPGALGPRRASRLGGSLGCSSGKKIRAAFESAAVCGSISSGEDVGPGSVSPPSSPVLSTLGPKYNLLAHTTLRIEHVQEGFKTHDLLLTATEESPFWLPLYGNMCCRLVAQPLCMIQPVIFGQLKVKLGEDLNCWENVYGVLRGQSLLCYQSQEDPESEDKPLLVIPIKKDTLVCVPESCQNIYVSTQSQGEDITFTLATHTPEDTQRWAEALWQHVYNMIEEFRSTNTCIAKSRGPNFVTPSSPREGLVVPDLSVEIRTLLSSYYKERYAFCPTARTLSFTFLLLH</sequence>
<name>A0ACB8W302_9TELE</name>
<evidence type="ECO:0000313" key="1">
    <source>
        <dbReference type="EMBL" id="KAI3362129.1"/>
    </source>
</evidence>
<accession>A0ACB8W302</accession>
<comment type="caution">
    <text evidence="1">The sequence shown here is derived from an EMBL/GenBank/DDBJ whole genome shotgun (WGS) entry which is preliminary data.</text>
</comment>
<evidence type="ECO:0000313" key="2">
    <source>
        <dbReference type="Proteomes" id="UP000831701"/>
    </source>
</evidence>
<protein>
    <submittedName>
        <fullName evidence="1">Uncharacterized protein</fullName>
    </submittedName>
</protein>
<gene>
    <name evidence="1" type="ORF">L3Q82_012452</name>
</gene>
<proteinExistence type="predicted"/>
<dbReference type="EMBL" id="CM041545">
    <property type="protein sequence ID" value="KAI3362129.1"/>
    <property type="molecule type" value="Genomic_DNA"/>
</dbReference>
<feature type="non-terminal residue" evidence="1">
    <location>
        <position position="1"/>
    </location>
</feature>
<dbReference type="Proteomes" id="UP000831701">
    <property type="component" value="Chromosome 15"/>
</dbReference>
<keyword evidence="2" id="KW-1185">Reference proteome</keyword>
<reference evidence="1" key="1">
    <citation type="submission" date="2022-04" db="EMBL/GenBank/DDBJ databases">
        <title>Jade perch genome.</title>
        <authorList>
            <person name="Chao B."/>
        </authorList>
    </citation>
    <scope>NUCLEOTIDE SEQUENCE</scope>
    <source>
        <strain evidence="1">CB-2022</strain>
    </source>
</reference>